<evidence type="ECO:0000259" key="2">
    <source>
        <dbReference type="Pfam" id="PF00248"/>
    </source>
</evidence>
<gene>
    <name evidence="3" type="ORF">B0H63DRAFT_254531</name>
</gene>
<dbReference type="GO" id="GO:0005737">
    <property type="term" value="C:cytoplasm"/>
    <property type="evidence" value="ECO:0007669"/>
    <property type="project" value="TreeGrafter"/>
</dbReference>
<reference evidence="3" key="1">
    <citation type="journal article" date="2023" name="Mol. Phylogenet. Evol.">
        <title>Genome-scale phylogeny and comparative genomics of the fungal order Sordariales.</title>
        <authorList>
            <person name="Hensen N."/>
            <person name="Bonometti L."/>
            <person name="Westerberg I."/>
            <person name="Brannstrom I.O."/>
            <person name="Guillou S."/>
            <person name="Cros-Aarteil S."/>
            <person name="Calhoun S."/>
            <person name="Haridas S."/>
            <person name="Kuo A."/>
            <person name="Mondo S."/>
            <person name="Pangilinan J."/>
            <person name="Riley R."/>
            <person name="LaButti K."/>
            <person name="Andreopoulos B."/>
            <person name="Lipzen A."/>
            <person name="Chen C."/>
            <person name="Yan M."/>
            <person name="Daum C."/>
            <person name="Ng V."/>
            <person name="Clum A."/>
            <person name="Steindorff A."/>
            <person name="Ohm R.A."/>
            <person name="Martin F."/>
            <person name="Silar P."/>
            <person name="Natvig D.O."/>
            <person name="Lalanne C."/>
            <person name="Gautier V."/>
            <person name="Ament-Velasquez S.L."/>
            <person name="Kruys A."/>
            <person name="Hutchinson M.I."/>
            <person name="Powell A.J."/>
            <person name="Barry K."/>
            <person name="Miller A.N."/>
            <person name="Grigoriev I.V."/>
            <person name="Debuchy R."/>
            <person name="Gladieux P."/>
            <person name="Hiltunen Thoren M."/>
            <person name="Johannesson H."/>
        </authorList>
    </citation>
    <scope>NUCLEOTIDE SEQUENCE</scope>
    <source>
        <strain evidence="3">CBS 232.78</strain>
    </source>
</reference>
<proteinExistence type="predicted"/>
<keyword evidence="1" id="KW-0560">Oxidoreductase</keyword>
<accession>A0AAE0KDQ4</accession>
<comment type="caution">
    <text evidence="3">The sequence shown here is derived from an EMBL/GenBank/DDBJ whole genome shotgun (WGS) entry which is preliminary data.</text>
</comment>
<dbReference type="InterPro" id="IPR023210">
    <property type="entry name" value="NADP_OxRdtase_dom"/>
</dbReference>
<dbReference type="AlphaFoldDB" id="A0AAE0KDQ4"/>
<reference evidence="3" key="2">
    <citation type="submission" date="2023-06" db="EMBL/GenBank/DDBJ databases">
        <authorList>
            <consortium name="Lawrence Berkeley National Laboratory"/>
            <person name="Haridas S."/>
            <person name="Hensen N."/>
            <person name="Bonometti L."/>
            <person name="Westerberg I."/>
            <person name="Brannstrom I.O."/>
            <person name="Guillou S."/>
            <person name="Cros-Aarteil S."/>
            <person name="Calhoun S."/>
            <person name="Kuo A."/>
            <person name="Mondo S."/>
            <person name="Pangilinan J."/>
            <person name="Riley R."/>
            <person name="LaButti K."/>
            <person name="Andreopoulos B."/>
            <person name="Lipzen A."/>
            <person name="Chen C."/>
            <person name="Yanf M."/>
            <person name="Daum C."/>
            <person name="Ng V."/>
            <person name="Clum A."/>
            <person name="Steindorff A."/>
            <person name="Ohm R."/>
            <person name="Martin F."/>
            <person name="Silar P."/>
            <person name="Natvig D."/>
            <person name="Lalanne C."/>
            <person name="Gautier V."/>
            <person name="Ament-velasquez S.L."/>
            <person name="Kruys A."/>
            <person name="Hutchinson M.I."/>
            <person name="Powell A.J."/>
            <person name="Barry K."/>
            <person name="Miller A.N."/>
            <person name="Grigoriev I.V."/>
            <person name="Debuchy R."/>
            <person name="Gladieux P."/>
            <person name="Thoren M.H."/>
            <person name="Johannesson H."/>
        </authorList>
    </citation>
    <scope>NUCLEOTIDE SEQUENCE</scope>
    <source>
        <strain evidence="3">CBS 232.78</strain>
    </source>
</reference>
<dbReference type="Proteomes" id="UP001285441">
    <property type="component" value="Unassembled WGS sequence"/>
</dbReference>
<dbReference type="PANTHER" id="PTHR43625">
    <property type="entry name" value="AFLATOXIN B1 ALDEHYDE REDUCTASE"/>
    <property type="match status" value="1"/>
</dbReference>
<dbReference type="InterPro" id="IPR036812">
    <property type="entry name" value="NAD(P)_OxRdtase_dom_sf"/>
</dbReference>
<sequence>MAPPMQLPTRKLGKNGPQIPAIGFGLMGLSVAYGSVGSDDDRLKVLDRAWELGYTNWDSADMYGDSEDLLGKWFAQHPDRRPDIFLATKFGLRAYVKDDGSRAIAVDSSPEYCRQQCENSLKRLGIDYIDLYYIHRVDSKTPIEKTMGELVKLKQEGKIRHIGISASSSETVRRACAVEHVDAYQVEYSPWALDIEGPESNFLLQTCRELGIAVVAYSPLGRGFMTGQIRSPDDFEPGDLRRLFPRFSPENFPKNLVLVEKFKELAAAKDCKPGQLAMAWLMAQGEDILPIPGTKNIKYLEENLGAIKVTITPEEEKEIRKWISDIGITGVRNPPGMLVEFNDTPPL</sequence>
<organism evidence="3 4">
    <name type="scientific">Podospora didyma</name>
    <dbReference type="NCBI Taxonomy" id="330526"/>
    <lineage>
        <taxon>Eukaryota</taxon>
        <taxon>Fungi</taxon>
        <taxon>Dikarya</taxon>
        <taxon>Ascomycota</taxon>
        <taxon>Pezizomycotina</taxon>
        <taxon>Sordariomycetes</taxon>
        <taxon>Sordariomycetidae</taxon>
        <taxon>Sordariales</taxon>
        <taxon>Podosporaceae</taxon>
        <taxon>Podospora</taxon>
    </lineage>
</organism>
<evidence type="ECO:0000313" key="3">
    <source>
        <dbReference type="EMBL" id="KAK3374644.1"/>
    </source>
</evidence>
<dbReference type="GO" id="GO:0016491">
    <property type="term" value="F:oxidoreductase activity"/>
    <property type="evidence" value="ECO:0007669"/>
    <property type="project" value="UniProtKB-KW"/>
</dbReference>
<dbReference type="Gene3D" id="3.20.20.100">
    <property type="entry name" value="NADP-dependent oxidoreductase domain"/>
    <property type="match status" value="1"/>
</dbReference>
<dbReference type="PANTHER" id="PTHR43625:SF40">
    <property type="entry name" value="ALDO-KETO REDUCTASE YAKC [NADP(+)]"/>
    <property type="match status" value="1"/>
</dbReference>
<name>A0AAE0KDQ4_9PEZI</name>
<dbReference type="EMBL" id="JAULSW010000007">
    <property type="protein sequence ID" value="KAK3374644.1"/>
    <property type="molecule type" value="Genomic_DNA"/>
</dbReference>
<dbReference type="SUPFAM" id="SSF51430">
    <property type="entry name" value="NAD(P)-linked oxidoreductase"/>
    <property type="match status" value="1"/>
</dbReference>
<evidence type="ECO:0000313" key="4">
    <source>
        <dbReference type="Proteomes" id="UP001285441"/>
    </source>
</evidence>
<keyword evidence="4" id="KW-1185">Reference proteome</keyword>
<protein>
    <submittedName>
        <fullName evidence="3">NADP-dependent oxidoreductase domain-containing protein</fullName>
    </submittedName>
</protein>
<evidence type="ECO:0000256" key="1">
    <source>
        <dbReference type="ARBA" id="ARBA00023002"/>
    </source>
</evidence>
<feature type="domain" description="NADP-dependent oxidoreductase" evidence="2">
    <location>
        <begin position="21"/>
        <end position="321"/>
    </location>
</feature>
<dbReference type="Pfam" id="PF00248">
    <property type="entry name" value="Aldo_ket_red"/>
    <property type="match status" value="1"/>
</dbReference>
<dbReference type="InterPro" id="IPR050791">
    <property type="entry name" value="Aldo-Keto_reductase"/>
</dbReference>